<dbReference type="AlphaFoldDB" id="A0A665XAJ6"/>
<dbReference type="PANTHER" id="PTHR14885">
    <property type="entry name" value="CILIA- AND FLAGELLA-ASSOCIATED PROTEIN 43-RELATED"/>
    <property type="match status" value="1"/>
</dbReference>
<feature type="coiled-coil region" evidence="9">
    <location>
        <begin position="80"/>
        <end position="110"/>
    </location>
</feature>
<keyword evidence="8" id="KW-0966">Cell projection</keyword>
<keyword evidence="7" id="KW-0206">Cytoskeleton</keyword>
<keyword evidence="10" id="KW-0812">Transmembrane</keyword>
<keyword evidence="10" id="KW-1133">Transmembrane helix</keyword>
<accession>A0A665XAJ6</accession>
<keyword evidence="10" id="KW-0472">Membrane</keyword>
<feature type="transmembrane region" description="Helical" evidence="10">
    <location>
        <begin position="458"/>
        <end position="475"/>
    </location>
</feature>
<comment type="subcellular location">
    <subcellularLocation>
        <location evidence="1">Cell projection</location>
        <location evidence="1">Cilium</location>
    </subcellularLocation>
    <subcellularLocation>
        <location evidence="2">Cytoplasm</location>
        <location evidence="2">Cytoskeleton</location>
    </subcellularLocation>
</comment>
<proteinExistence type="predicted"/>
<evidence type="ECO:0000256" key="4">
    <source>
        <dbReference type="ARBA" id="ARBA00022574"/>
    </source>
</evidence>
<evidence type="ECO:0000256" key="2">
    <source>
        <dbReference type="ARBA" id="ARBA00004245"/>
    </source>
</evidence>
<evidence type="ECO:0000313" key="12">
    <source>
        <dbReference type="Proteomes" id="UP000472264"/>
    </source>
</evidence>
<name>A0A665XAJ6_ECHNA</name>
<evidence type="ECO:0000256" key="9">
    <source>
        <dbReference type="SAM" id="Coils"/>
    </source>
</evidence>
<sequence>MLHVIARDINKVILKPGSCNFLLFGEFCFVFVFCWGFFFLFFSKKCQRNKHEGHIVSFEITPQEIPPPEFVLTKPDSHWSEEEKKLYKEYEKKTKDLSEEKQKYKKLLETEIKKLQASTKDGTMRFDETLRKLFEKKLKYEMAINQEELKITYLVYSVAIEEEMRNREMDLKLKHEKALAYKVRKLLLSNAKGIYDYQLQIILDKEFRKEFFDVPTHIVDHLYKLFKRRPRVQKLRTQMKNNNTFQEQYLCGSLAPDAVGKMLKAIEELDAPENMPEGLNSGVWERFCLVRRAKVESEQKVKLKALTLAEMQMLLQKKRDEYKDIARVFYCILLKEKYFLLLSFSMHKERNCLQTDNMVQVLLKQGQVEVSATGMTADYSDSTLIHRSVVEDFNKAIRQMLGEQKIAIMVEGKDFRKGIIQLEWEHKMMKMQIEDLNNKARDIQMIHLSEEQQDLINIYIYIYIYIYTHVLLCYFQTHRQNVQHRRKKIKELNKKAAMKAEKCTVSIPLLIAMLVWCLASEENQEAKSEERYQEIVQRKKLEDLARTQAEELAFLWAELERLRMKNFPSIDQLKHN</sequence>
<dbReference type="InParanoid" id="A0A665XAJ6"/>
<evidence type="ECO:0000256" key="8">
    <source>
        <dbReference type="ARBA" id="ARBA00023273"/>
    </source>
</evidence>
<evidence type="ECO:0000256" key="6">
    <source>
        <dbReference type="ARBA" id="ARBA00023054"/>
    </source>
</evidence>
<evidence type="ECO:0008006" key="13">
    <source>
        <dbReference type="Google" id="ProtNLM"/>
    </source>
</evidence>
<dbReference type="PANTHER" id="PTHR14885:SF1">
    <property type="entry name" value="CILIA- AND FLAGELLA-ASSOCIATED PROTEIN 43"/>
    <property type="match status" value="1"/>
</dbReference>
<evidence type="ECO:0000313" key="11">
    <source>
        <dbReference type="Ensembl" id="ENSENLP00000053062.1"/>
    </source>
</evidence>
<dbReference type="Proteomes" id="UP000472264">
    <property type="component" value="Chromosome 15"/>
</dbReference>
<dbReference type="GO" id="GO:0007288">
    <property type="term" value="P:sperm axoneme assembly"/>
    <property type="evidence" value="ECO:0007669"/>
    <property type="project" value="TreeGrafter"/>
</dbReference>
<dbReference type="GO" id="GO:0005930">
    <property type="term" value="C:axoneme"/>
    <property type="evidence" value="ECO:0007669"/>
    <property type="project" value="TreeGrafter"/>
</dbReference>
<dbReference type="Ensembl" id="ENSENLT00000054333.1">
    <property type="protein sequence ID" value="ENSENLP00000053062.1"/>
    <property type="gene ID" value="ENSENLG00000022161.1"/>
</dbReference>
<reference evidence="11" key="2">
    <citation type="submission" date="2025-08" db="UniProtKB">
        <authorList>
            <consortium name="Ensembl"/>
        </authorList>
    </citation>
    <scope>IDENTIFICATION</scope>
</reference>
<keyword evidence="6 9" id="KW-0175">Coiled coil</keyword>
<dbReference type="Pfam" id="PF25828">
    <property type="entry name" value="CC_Cfap43"/>
    <property type="match status" value="1"/>
</dbReference>
<keyword evidence="4" id="KW-0853">WD repeat</keyword>
<keyword evidence="5" id="KW-0677">Repeat</keyword>
<dbReference type="OMA" id="VAWERFC"/>
<protein>
    <recommendedName>
        <fullName evidence="13">Cilia and flagella associated protein 43</fullName>
    </recommendedName>
</protein>
<keyword evidence="12" id="KW-1185">Reference proteome</keyword>
<evidence type="ECO:0000256" key="5">
    <source>
        <dbReference type="ARBA" id="ARBA00022737"/>
    </source>
</evidence>
<feature type="transmembrane region" description="Helical" evidence="10">
    <location>
        <begin position="21"/>
        <end position="42"/>
    </location>
</feature>
<reference evidence="11" key="3">
    <citation type="submission" date="2025-09" db="UniProtKB">
        <authorList>
            <consortium name="Ensembl"/>
        </authorList>
    </citation>
    <scope>IDENTIFICATION</scope>
</reference>
<organism evidence="11 12">
    <name type="scientific">Echeneis naucrates</name>
    <name type="common">Live sharksucker</name>
    <dbReference type="NCBI Taxonomy" id="173247"/>
    <lineage>
        <taxon>Eukaryota</taxon>
        <taxon>Metazoa</taxon>
        <taxon>Chordata</taxon>
        <taxon>Craniata</taxon>
        <taxon>Vertebrata</taxon>
        <taxon>Euteleostomi</taxon>
        <taxon>Actinopterygii</taxon>
        <taxon>Neopterygii</taxon>
        <taxon>Teleostei</taxon>
        <taxon>Neoteleostei</taxon>
        <taxon>Acanthomorphata</taxon>
        <taxon>Carangaria</taxon>
        <taxon>Carangiformes</taxon>
        <taxon>Echeneidae</taxon>
        <taxon>Echeneis</taxon>
    </lineage>
</organism>
<evidence type="ECO:0000256" key="1">
    <source>
        <dbReference type="ARBA" id="ARBA00004138"/>
    </source>
</evidence>
<evidence type="ECO:0000256" key="10">
    <source>
        <dbReference type="SAM" id="Phobius"/>
    </source>
</evidence>
<keyword evidence="3" id="KW-0963">Cytoplasm</keyword>
<evidence type="ECO:0000256" key="3">
    <source>
        <dbReference type="ARBA" id="ARBA00022490"/>
    </source>
</evidence>
<evidence type="ECO:0000256" key="7">
    <source>
        <dbReference type="ARBA" id="ARBA00023212"/>
    </source>
</evidence>
<reference evidence="11" key="1">
    <citation type="submission" date="2021-04" db="EMBL/GenBank/DDBJ databases">
        <authorList>
            <consortium name="Wellcome Sanger Institute Data Sharing"/>
        </authorList>
    </citation>
    <scope>NUCLEOTIDE SEQUENCE [LARGE SCALE GENOMIC DNA]</scope>
</reference>